<dbReference type="InterPro" id="IPR025857">
    <property type="entry name" value="MacB_PCD"/>
</dbReference>
<evidence type="ECO:0000256" key="7">
    <source>
        <dbReference type="SAM" id="Phobius"/>
    </source>
</evidence>
<gene>
    <name evidence="10" type="ORF">BSZ37_13195</name>
</gene>
<evidence type="ECO:0008006" key="12">
    <source>
        <dbReference type="Google" id="ProtNLM"/>
    </source>
</evidence>
<dbReference type="EMBL" id="MQWD01000001">
    <property type="protein sequence ID" value="PAP77321.1"/>
    <property type="molecule type" value="Genomic_DNA"/>
</dbReference>
<name>A0A271J1C3_9BACT</name>
<dbReference type="GO" id="GO:0098797">
    <property type="term" value="C:plasma membrane protein complex"/>
    <property type="evidence" value="ECO:0007669"/>
    <property type="project" value="TreeGrafter"/>
</dbReference>
<evidence type="ECO:0000256" key="6">
    <source>
        <dbReference type="ARBA" id="ARBA00023136"/>
    </source>
</evidence>
<dbReference type="Pfam" id="PF02687">
    <property type="entry name" value="FtsX"/>
    <property type="match status" value="1"/>
</dbReference>
<dbReference type="RefSeq" id="WP_095510991.1">
    <property type="nucleotide sequence ID" value="NZ_MQWD01000001.1"/>
</dbReference>
<feature type="transmembrane region" description="Helical" evidence="7">
    <location>
        <begin position="29"/>
        <end position="52"/>
    </location>
</feature>
<evidence type="ECO:0000259" key="9">
    <source>
        <dbReference type="Pfam" id="PF12704"/>
    </source>
</evidence>
<feature type="transmembrane region" description="Helical" evidence="7">
    <location>
        <begin position="383"/>
        <end position="402"/>
    </location>
</feature>
<dbReference type="OrthoDB" id="1522670at2"/>
<evidence type="ECO:0000313" key="11">
    <source>
        <dbReference type="Proteomes" id="UP000216339"/>
    </source>
</evidence>
<dbReference type="PANTHER" id="PTHR30489:SF0">
    <property type="entry name" value="LIPOPROTEIN-RELEASING SYSTEM TRANSMEMBRANE PROTEIN LOLE"/>
    <property type="match status" value="1"/>
</dbReference>
<evidence type="ECO:0000256" key="5">
    <source>
        <dbReference type="ARBA" id="ARBA00022989"/>
    </source>
</evidence>
<comment type="similarity">
    <text evidence="2">Belongs to the ABC-4 integral membrane protein family. LolC/E subfamily.</text>
</comment>
<comment type="subcellular location">
    <subcellularLocation>
        <location evidence="1">Cell membrane</location>
        <topology evidence="1">Multi-pass membrane protein</topology>
    </subcellularLocation>
</comment>
<sequence length="418" mass="44393">MIGPFERTLALRYLRGAEGRDERRGFLRFVVVAAIGGVAVGTGALLLALMIVRGFSREIEAKIVGFGQHVQVETYLGEPIQNVDSVAAAVAGLEHVENVAPAIVDFALLSSRGSGNESVEGVLLWGTEAEDQPFVAERTEAGAFDLGEDAEGRPGVVLGLRLAERLGLSVGDRITAYSTRGLGAGQIQSRPRVRQYHVAGVFETGLGDFDERFAFVGLDAAAQLFAYPPGQVSRLDVTLDDRMNARAVSDAVTDKIGPPLFARSIEEVYRGLFAWVELQQSIVPLVISILVVVAAFNIVGALLMVVLEKAREIGTVLAMGASRASVRRLFLVFGLMVGVIGAAIGTAVAVAFGAIQARFAIIRLPQDAYYLDRAPVEMSGVDIIATVIATVLICTLAAYLPARAAASVEPVRTIRFGG</sequence>
<dbReference type="InterPro" id="IPR003838">
    <property type="entry name" value="ABC3_permease_C"/>
</dbReference>
<keyword evidence="5 7" id="KW-1133">Transmembrane helix</keyword>
<organism evidence="10 11">
    <name type="scientific">Rubrivirga marina</name>
    <dbReference type="NCBI Taxonomy" id="1196024"/>
    <lineage>
        <taxon>Bacteria</taxon>
        <taxon>Pseudomonadati</taxon>
        <taxon>Rhodothermota</taxon>
        <taxon>Rhodothermia</taxon>
        <taxon>Rhodothermales</taxon>
        <taxon>Rubricoccaceae</taxon>
        <taxon>Rubrivirga</taxon>
    </lineage>
</organism>
<dbReference type="Proteomes" id="UP000216339">
    <property type="component" value="Unassembled WGS sequence"/>
</dbReference>
<keyword evidence="11" id="KW-1185">Reference proteome</keyword>
<feature type="transmembrane region" description="Helical" evidence="7">
    <location>
        <begin position="328"/>
        <end position="355"/>
    </location>
</feature>
<proteinExistence type="inferred from homology"/>
<accession>A0A271J1C3</accession>
<feature type="transmembrane region" description="Helical" evidence="7">
    <location>
        <begin position="282"/>
        <end position="307"/>
    </location>
</feature>
<dbReference type="InterPro" id="IPR051447">
    <property type="entry name" value="Lipoprotein-release_system"/>
</dbReference>
<evidence type="ECO:0000256" key="2">
    <source>
        <dbReference type="ARBA" id="ARBA00005236"/>
    </source>
</evidence>
<evidence type="ECO:0000313" key="10">
    <source>
        <dbReference type="EMBL" id="PAP77321.1"/>
    </source>
</evidence>
<evidence type="ECO:0000256" key="1">
    <source>
        <dbReference type="ARBA" id="ARBA00004651"/>
    </source>
</evidence>
<evidence type="ECO:0000256" key="4">
    <source>
        <dbReference type="ARBA" id="ARBA00022692"/>
    </source>
</evidence>
<keyword evidence="4 7" id="KW-0812">Transmembrane</keyword>
<keyword evidence="6 7" id="KW-0472">Membrane</keyword>
<evidence type="ECO:0000256" key="3">
    <source>
        <dbReference type="ARBA" id="ARBA00022475"/>
    </source>
</evidence>
<dbReference type="Pfam" id="PF12704">
    <property type="entry name" value="MacB_PCD"/>
    <property type="match status" value="1"/>
</dbReference>
<dbReference type="GO" id="GO:0044874">
    <property type="term" value="P:lipoprotein localization to outer membrane"/>
    <property type="evidence" value="ECO:0007669"/>
    <property type="project" value="TreeGrafter"/>
</dbReference>
<comment type="caution">
    <text evidence="10">The sequence shown here is derived from an EMBL/GenBank/DDBJ whole genome shotgun (WGS) entry which is preliminary data.</text>
</comment>
<dbReference type="PANTHER" id="PTHR30489">
    <property type="entry name" value="LIPOPROTEIN-RELEASING SYSTEM TRANSMEMBRANE PROTEIN LOLE"/>
    <property type="match status" value="1"/>
</dbReference>
<feature type="domain" description="MacB-like periplasmic core" evidence="9">
    <location>
        <begin position="33"/>
        <end position="254"/>
    </location>
</feature>
<dbReference type="AlphaFoldDB" id="A0A271J1C3"/>
<protein>
    <recommendedName>
        <fullName evidence="12">ABC transporter permease</fullName>
    </recommendedName>
</protein>
<evidence type="ECO:0000259" key="8">
    <source>
        <dbReference type="Pfam" id="PF02687"/>
    </source>
</evidence>
<reference evidence="10 11" key="1">
    <citation type="submission" date="2016-11" db="EMBL/GenBank/DDBJ databases">
        <title>Study of marine rhodopsin-containing bacteria.</title>
        <authorList>
            <person name="Yoshizawa S."/>
            <person name="Kumagai Y."/>
            <person name="Kogure K."/>
        </authorList>
    </citation>
    <scope>NUCLEOTIDE SEQUENCE [LARGE SCALE GENOMIC DNA]</scope>
    <source>
        <strain evidence="10 11">SAORIC-28</strain>
    </source>
</reference>
<keyword evidence="3" id="KW-1003">Cell membrane</keyword>
<feature type="domain" description="ABC3 transporter permease C-terminal" evidence="8">
    <location>
        <begin position="286"/>
        <end position="410"/>
    </location>
</feature>